<dbReference type="InterPro" id="IPR000682">
    <property type="entry name" value="PCMT"/>
</dbReference>
<keyword evidence="7 10" id="KW-0808">Transferase</keyword>
<dbReference type="PANTHER" id="PTHR11579:SF0">
    <property type="entry name" value="PROTEIN-L-ISOASPARTATE(D-ASPARTATE) O-METHYLTRANSFERASE"/>
    <property type="match status" value="1"/>
</dbReference>
<keyword evidence="6 10" id="KW-0489">Methyltransferase</keyword>
<evidence type="ECO:0000256" key="1">
    <source>
        <dbReference type="ARBA" id="ARBA00004496"/>
    </source>
</evidence>
<keyword evidence="8" id="KW-0949">S-adenosyl-L-methionine</keyword>
<evidence type="ECO:0000256" key="2">
    <source>
        <dbReference type="ARBA" id="ARBA00005369"/>
    </source>
</evidence>
<evidence type="ECO:0000256" key="9">
    <source>
        <dbReference type="NCBIfam" id="TIGR00080"/>
    </source>
</evidence>
<accession>A0A1F6EXN1</accession>
<evidence type="ECO:0000256" key="5">
    <source>
        <dbReference type="ARBA" id="ARBA00022490"/>
    </source>
</evidence>
<evidence type="ECO:0000313" key="10">
    <source>
        <dbReference type="EMBL" id="OGG78343.1"/>
    </source>
</evidence>
<keyword evidence="5" id="KW-0963">Cytoplasm</keyword>
<evidence type="ECO:0000256" key="4">
    <source>
        <dbReference type="ARBA" id="ARBA00013346"/>
    </source>
</evidence>
<dbReference type="Pfam" id="PF01135">
    <property type="entry name" value="PCMT"/>
    <property type="match status" value="1"/>
</dbReference>
<dbReference type="EMBL" id="MFLW01000013">
    <property type="protein sequence ID" value="OGG78343.1"/>
    <property type="molecule type" value="Genomic_DNA"/>
</dbReference>
<evidence type="ECO:0000313" key="11">
    <source>
        <dbReference type="Proteomes" id="UP000178811"/>
    </source>
</evidence>
<dbReference type="GO" id="GO:0004719">
    <property type="term" value="F:protein-L-isoaspartate (D-aspartate) O-methyltransferase activity"/>
    <property type="evidence" value="ECO:0007669"/>
    <property type="project" value="UniProtKB-UniRule"/>
</dbReference>
<proteinExistence type="inferred from homology"/>
<dbReference type="PANTHER" id="PTHR11579">
    <property type="entry name" value="PROTEIN-L-ISOASPARTATE O-METHYLTRANSFERASE"/>
    <property type="match status" value="1"/>
</dbReference>
<comment type="subcellular location">
    <subcellularLocation>
        <location evidence="1">Cytoplasm</location>
    </subcellularLocation>
</comment>
<dbReference type="Gene3D" id="3.40.50.150">
    <property type="entry name" value="Vaccinia Virus protein VP39"/>
    <property type="match status" value="1"/>
</dbReference>
<dbReference type="CDD" id="cd02440">
    <property type="entry name" value="AdoMet_MTases"/>
    <property type="match status" value="1"/>
</dbReference>
<dbReference type="AlphaFoldDB" id="A0A1F6EXN1"/>
<dbReference type="GO" id="GO:0005737">
    <property type="term" value="C:cytoplasm"/>
    <property type="evidence" value="ECO:0007669"/>
    <property type="project" value="UniProtKB-SubCell"/>
</dbReference>
<evidence type="ECO:0000256" key="3">
    <source>
        <dbReference type="ARBA" id="ARBA00011890"/>
    </source>
</evidence>
<organism evidence="10 11">
    <name type="scientific">Candidatus Kaiserbacteria bacterium RIFCSPLOWO2_01_FULL_52_12b</name>
    <dbReference type="NCBI Taxonomy" id="1798509"/>
    <lineage>
        <taxon>Bacteria</taxon>
        <taxon>Candidatus Kaiseribacteriota</taxon>
    </lineage>
</organism>
<dbReference type="Proteomes" id="UP000178811">
    <property type="component" value="Unassembled WGS sequence"/>
</dbReference>
<name>A0A1F6EXN1_9BACT</name>
<reference evidence="10 11" key="1">
    <citation type="journal article" date="2016" name="Nat. Commun.">
        <title>Thousands of microbial genomes shed light on interconnected biogeochemical processes in an aquifer system.</title>
        <authorList>
            <person name="Anantharaman K."/>
            <person name="Brown C.T."/>
            <person name="Hug L.A."/>
            <person name="Sharon I."/>
            <person name="Castelle C.J."/>
            <person name="Probst A.J."/>
            <person name="Thomas B.C."/>
            <person name="Singh A."/>
            <person name="Wilkins M.J."/>
            <person name="Karaoz U."/>
            <person name="Brodie E.L."/>
            <person name="Williams K.H."/>
            <person name="Hubbard S.S."/>
            <person name="Banfield J.F."/>
        </authorList>
    </citation>
    <scope>NUCLEOTIDE SEQUENCE [LARGE SCALE GENOMIC DNA]</scope>
</reference>
<protein>
    <recommendedName>
        <fullName evidence="4 9">Protein-L-isoaspartate O-methyltransferase</fullName>
        <ecNumber evidence="3 9">2.1.1.77</ecNumber>
    </recommendedName>
</protein>
<comment type="similarity">
    <text evidence="2">Belongs to the methyltransferase superfamily. L-isoaspartyl/D-aspartyl protein methyltransferase family.</text>
</comment>
<gene>
    <name evidence="10" type="ORF">A3A36_01495</name>
</gene>
<dbReference type="NCBIfam" id="TIGR00080">
    <property type="entry name" value="pimt"/>
    <property type="match status" value="1"/>
</dbReference>
<comment type="caution">
    <text evidence="10">The sequence shown here is derived from an EMBL/GenBank/DDBJ whole genome shotgun (WGS) entry which is preliminary data.</text>
</comment>
<dbReference type="GO" id="GO:0030091">
    <property type="term" value="P:protein repair"/>
    <property type="evidence" value="ECO:0007669"/>
    <property type="project" value="UniProtKB-UniRule"/>
</dbReference>
<evidence type="ECO:0000256" key="6">
    <source>
        <dbReference type="ARBA" id="ARBA00022603"/>
    </source>
</evidence>
<evidence type="ECO:0000256" key="8">
    <source>
        <dbReference type="ARBA" id="ARBA00022691"/>
    </source>
</evidence>
<dbReference type="InterPro" id="IPR029063">
    <property type="entry name" value="SAM-dependent_MTases_sf"/>
</dbReference>
<dbReference type="GO" id="GO:0032259">
    <property type="term" value="P:methylation"/>
    <property type="evidence" value="ECO:0007669"/>
    <property type="project" value="UniProtKB-KW"/>
</dbReference>
<dbReference type="SUPFAM" id="SSF53335">
    <property type="entry name" value="S-adenosyl-L-methionine-dependent methyltransferases"/>
    <property type="match status" value="1"/>
</dbReference>
<evidence type="ECO:0000256" key="7">
    <source>
        <dbReference type="ARBA" id="ARBA00022679"/>
    </source>
</evidence>
<dbReference type="EC" id="2.1.1.77" evidence="3 9"/>
<sequence>MTNETLITYLKETGAIRTAAIENALRAVDRAKFVPAELRPNAYRDTALPIGERQTISQPTVVVYCLELLQVRLGDRVLDVGTGSGWTTALLAQLVGPTGSVVGVERIPSLVSFGSRNLSKFAYAHAHIEQTGTELGKPDSAPFDRILVSATADTVPEALTKQLKNGGRMVTPIQEAICAIDRTDDHFSTVCHEGYVFVPLITA</sequence>